<dbReference type="Pfam" id="PF07690">
    <property type="entry name" value="MFS_1"/>
    <property type="match status" value="1"/>
</dbReference>
<evidence type="ECO:0000256" key="2">
    <source>
        <dbReference type="ARBA" id="ARBA00006595"/>
    </source>
</evidence>
<keyword evidence="5 7" id="KW-1133">Transmembrane helix</keyword>
<gene>
    <name evidence="8" type="ORF">CANCADRAFT_28200</name>
</gene>
<feature type="transmembrane region" description="Helical" evidence="7">
    <location>
        <begin position="67"/>
        <end position="88"/>
    </location>
</feature>
<dbReference type="GO" id="GO:0000329">
    <property type="term" value="C:fungal-type vacuole membrane"/>
    <property type="evidence" value="ECO:0007669"/>
    <property type="project" value="TreeGrafter"/>
</dbReference>
<dbReference type="OrthoDB" id="330047at2759"/>
<organism evidence="8 9">
    <name type="scientific">Tortispora caseinolytica NRRL Y-17796</name>
    <dbReference type="NCBI Taxonomy" id="767744"/>
    <lineage>
        <taxon>Eukaryota</taxon>
        <taxon>Fungi</taxon>
        <taxon>Dikarya</taxon>
        <taxon>Ascomycota</taxon>
        <taxon>Saccharomycotina</taxon>
        <taxon>Trigonopsidomycetes</taxon>
        <taxon>Trigonopsidales</taxon>
        <taxon>Trigonopsidaceae</taxon>
        <taxon>Tortispora</taxon>
    </lineage>
</organism>
<name>A0A1E4TCG4_9ASCO</name>
<dbReference type="AlphaFoldDB" id="A0A1E4TCG4"/>
<evidence type="ECO:0000256" key="1">
    <source>
        <dbReference type="ARBA" id="ARBA00004141"/>
    </source>
</evidence>
<feature type="transmembrane region" description="Helical" evidence="7">
    <location>
        <begin position="191"/>
        <end position="211"/>
    </location>
</feature>
<dbReference type="Gene3D" id="1.20.1250.20">
    <property type="entry name" value="MFS general substrate transporter like domains"/>
    <property type="match status" value="1"/>
</dbReference>
<dbReference type="PANTHER" id="PTHR20772">
    <property type="entry name" value="PROTEIN FMP42"/>
    <property type="match status" value="1"/>
</dbReference>
<evidence type="ECO:0000256" key="7">
    <source>
        <dbReference type="SAM" id="Phobius"/>
    </source>
</evidence>
<evidence type="ECO:0000256" key="5">
    <source>
        <dbReference type="ARBA" id="ARBA00022989"/>
    </source>
</evidence>
<sequence>MPHHTEVPTAKRAIQIACAVIYCVLAGGIVFGFAALKPVLISEGVYRSECTPQEIKDQVPVCAEQEIRLNVIFTCAAVLTNVGALFVGRVLDTYGPRASGVIGSFLLAIGSLLMAFAFQITIIDAYLVGYLCLALGGPFVYISSFQLSNSFPHMSGTVLAMITGAFDASSAVFFVYRLIYEGTNGSFYPTKFFLCYLIVPVFILIVQLFVLPKDSYKTASASETTGLLHENPQSVTFGSTTNFSDSASAHHRRQSTMNRRHSVVLERKIHSSGVWGIMHNMPIKKQVMSAWFFLIMFFTTLQMLRINYFVASIRTQYTFLFDSFSKAASLNGYFDIALPVGGLIAVPFIGIILDNFSTFTAISALVLTATVIGVLGILRSPIAAYTGVTMFVAYRPFYYTTMSDTTAKVFGFETFGTIYGLIFSFAGLFNFVQTGLDRLTLNVFNHDPRPVNCALLGLVILFGGALMIHIKTQSIKLRRSILEREAGSNPARPL</sequence>
<feature type="transmembrane region" description="Helical" evidence="7">
    <location>
        <begin position="290"/>
        <end position="310"/>
    </location>
</feature>
<proteinExistence type="inferred from homology"/>
<dbReference type="GO" id="GO:0022857">
    <property type="term" value="F:transmembrane transporter activity"/>
    <property type="evidence" value="ECO:0007669"/>
    <property type="project" value="InterPro"/>
</dbReference>
<keyword evidence="6 7" id="KW-0472">Membrane</keyword>
<dbReference type="Proteomes" id="UP000095023">
    <property type="component" value="Unassembled WGS sequence"/>
</dbReference>
<dbReference type="InterPro" id="IPR011701">
    <property type="entry name" value="MFS"/>
</dbReference>
<feature type="transmembrane region" description="Helical" evidence="7">
    <location>
        <begin position="126"/>
        <end position="145"/>
    </location>
</feature>
<evidence type="ECO:0000256" key="3">
    <source>
        <dbReference type="ARBA" id="ARBA00022448"/>
    </source>
</evidence>
<evidence type="ECO:0000256" key="4">
    <source>
        <dbReference type="ARBA" id="ARBA00022692"/>
    </source>
</evidence>
<keyword evidence="9" id="KW-1185">Reference proteome</keyword>
<dbReference type="PANTHER" id="PTHR20772:SF2">
    <property type="entry name" value="PROTEIN FMP42"/>
    <property type="match status" value="1"/>
</dbReference>
<dbReference type="InterPro" id="IPR036259">
    <property type="entry name" value="MFS_trans_sf"/>
</dbReference>
<evidence type="ECO:0008006" key="10">
    <source>
        <dbReference type="Google" id="ProtNLM"/>
    </source>
</evidence>
<accession>A0A1E4TCG4</accession>
<feature type="transmembrane region" description="Helical" evidence="7">
    <location>
        <begin position="12"/>
        <end position="36"/>
    </location>
</feature>
<evidence type="ECO:0000256" key="6">
    <source>
        <dbReference type="ARBA" id="ARBA00023136"/>
    </source>
</evidence>
<keyword evidence="4 7" id="KW-0812">Transmembrane</keyword>
<feature type="transmembrane region" description="Helical" evidence="7">
    <location>
        <begin position="157"/>
        <end position="179"/>
    </location>
</feature>
<dbReference type="InterPro" id="IPR052599">
    <property type="entry name" value="SLC43A_AATransporter"/>
</dbReference>
<protein>
    <recommendedName>
        <fullName evidence="10">Nodulin-like domain-containing protein</fullName>
    </recommendedName>
</protein>
<evidence type="ECO:0000313" key="9">
    <source>
        <dbReference type="Proteomes" id="UP000095023"/>
    </source>
</evidence>
<feature type="transmembrane region" description="Helical" evidence="7">
    <location>
        <begin position="100"/>
        <end position="120"/>
    </location>
</feature>
<feature type="transmembrane region" description="Helical" evidence="7">
    <location>
        <begin position="410"/>
        <end position="429"/>
    </location>
</feature>
<feature type="transmembrane region" description="Helical" evidence="7">
    <location>
        <begin position="449"/>
        <end position="470"/>
    </location>
</feature>
<dbReference type="EMBL" id="KV453843">
    <property type="protein sequence ID" value="ODV89444.1"/>
    <property type="molecule type" value="Genomic_DNA"/>
</dbReference>
<feature type="transmembrane region" description="Helical" evidence="7">
    <location>
        <begin position="330"/>
        <end position="352"/>
    </location>
</feature>
<keyword evidence="3" id="KW-0813">Transport</keyword>
<reference evidence="9" key="1">
    <citation type="submission" date="2016-02" db="EMBL/GenBank/DDBJ databases">
        <title>Comparative genomics of biotechnologically important yeasts.</title>
        <authorList>
            <consortium name="DOE Joint Genome Institute"/>
            <person name="Riley R."/>
            <person name="Haridas S."/>
            <person name="Wolfe K.H."/>
            <person name="Lopes M.R."/>
            <person name="Hittinger C.T."/>
            <person name="Goker M."/>
            <person name="Salamov A."/>
            <person name="Wisecaver J."/>
            <person name="Long T.M."/>
            <person name="Aerts A.L."/>
            <person name="Barry K."/>
            <person name="Choi C."/>
            <person name="Clum A."/>
            <person name="Coughlan A.Y."/>
            <person name="Deshpande S."/>
            <person name="Douglass A.P."/>
            <person name="Hanson S.J."/>
            <person name="Klenk H.-P."/>
            <person name="Labutti K."/>
            <person name="Lapidus A."/>
            <person name="Lindquist E."/>
            <person name="Lipzen A."/>
            <person name="Meier-Kolthoff J.P."/>
            <person name="Ohm R.A."/>
            <person name="Otillar R.P."/>
            <person name="Pangilinan J."/>
            <person name="Peng Y."/>
            <person name="Rokas A."/>
            <person name="Rosa C.A."/>
            <person name="Scheuner C."/>
            <person name="Sibirny A.A."/>
            <person name="Slot J.C."/>
            <person name="Stielow J.B."/>
            <person name="Sun H."/>
            <person name="Kurtzman C.P."/>
            <person name="Blackwell M."/>
            <person name="Jeffries T.W."/>
            <person name="Grigoriev I.V."/>
        </authorList>
    </citation>
    <scope>NUCLEOTIDE SEQUENCE [LARGE SCALE GENOMIC DNA]</scope>
    <source>
        <strain evidence="9">NRRL Y-17796</strain>
    </source>
</reference>
<feature type="transmembrane region" description="Helical" evidence="7">
    <location>
        <begin position="359"/>
        <end position="376"/>
    </location>
</feature>
<comment type="similarity">
    <text evidence="2">Belongs to the SLC43A transporter (TC 2.A.1.44) family.</text>
</comment>
<evidence type="ECO:0000313" key="8">
    <source>
        <dbReference type="EMBL" id="ODV89444.1"/>
    </source>
</evidence>
<comment type="subcellular location">
    <subcellularLocation>
        <location evidence="1">Membrane</location>
        <topology evidence="1">Multi-pass membrane protein</topology>
    </subcellularLocation>
</comment>
<dbReference type="SUPFAM" id="SSF103473">
    <property type="entry name" value="MFS general substrate transporter"/>
    <property type="match status" value="1"/>
</dbReference>